<evidence type="ECO:0000256" key="2">
    <source>
        <dbReference type="ARBA" id="ARBA00001936"/>
    </source>
</evidence>
<evidence type="ECO:0000256" key="4">
    <source>
        <dbReference type="ARBA" id="ARBA00022438"/>
    </source>
</evidence>
<dbReference type="SUPFAM" id="SSF46785">
    <property type="entry name" value="Winged helix' DNA-binding domain"/>
    <property type="match status" value="1"/>
</dbReference>
<comment type="similarity">
    <text evidence="8">Belongs to the peptidase M24A family.</text>
</comment>
<dbReference type="InterPro" id="IPR050247">
    <property type="entry name" value="Met_Aminopeptidase_Type2"/>
</dbReference>
<dbReference type="InterPro" id="IPR036388">
    <property type="entry name" value="WH-like_DNA-bd_sf"/>
</dbReference>
<dbReference type="Pfam" id="PF00557">
    <property type="entry name" value="Peptidase_M24"/>
    <property type="match status" value="1"/>
</dbReference>
<sequence length="315" mass="34924">MTDRGEKQVNDLELYLKAGEAVSKALERGFELVKPNASVLEICEEVEDVIRKLSDGPAFPCNLSVSYEAAHYSPIPDDNKKLPEKGIVKLDLGAHVQGRIADAAISIVLDESVKKHVKLSNAVKMALHRAIEKVKPNVPVALIGSTINYTLKKEGFKPIRNLGGHSLGLYLVHSGVSIPNVPERLPFRLEKGGAYAIEPFGTDGAGYVVEGEEVTIFSLNPRPPKHSLLKVSDEEKHLMVEIENRFKTLPFSPRWLLDVYPYDRLIEILASLTKKGILIDYPVLLEAKRGEVAQWEHTILITDKEAIVTTKTSLH</sequence>
<organism evidence="10 11">
    <name type="scientific">Ignicoccus islandicus DSM 13165</name>
    <dbReference type="NCBI Taxonomy" id="940295"/>
    <lineage>
        <taxon>Archaea</taxon>
        <taxon>Thermoproteota</taxon>
        <taxon>Thermoprotei</taxon>
        <taxon>Desulfurococcales</taxon>
        <taxon>Desulfurococcaceae</taxon>
        <taxon>Ignicoccus</taxon>
    </lineage>
</organism>
<evidence type="ECO:0000256" key="8">
    <source>
        <dbReference type="RuleBase" id="RU003653"/>
    </source>
</evidence>
<dbReference type="AlphaFoldDB" id="A0A0U3F7W1"/>
<comment type="cofactor">
    <cofactor evidence="3">
        <name>Fe(2+)</name>
        <dbReference type="ChEBI" id="CHEBI:29033"/>
    </cofactor>
</comment>
<dbReference type="InterPro" id="IPR002468">
    <property type="entry name" value="Pept_M24A_MAP2"/>
</dbReference>
<dbReference type="Gene3D" id="1.10.10.10">
    <property type="entry name" value="Winged helix-like DNA-binding domain superfamily/Winged helix DNA-binding domain"/>
    <property type="match status" value="1"/>
</dbReference>
<evidence type="ECO:0000256" key="6">
    <source>
        <dbReference type="ARBA" id="ARBA00022723"/>
    </source>
</evidence>
<evidence type="ECO:0000256" key="1">
    <source>
        <dbReference type="ARBA" id="ARBA00000294"/>
    </source>
</evidence>
<evidence type="ECO:0000256" key="7">
    <source>
        <dbReference type="ARBA" id="ARBA00022801"/>
    </source>
</evidence>
<dbReference type="PATRIC" id="fig|940295.4.peg.782"/>
<evidence type="ECO:0000256" key="3">
    <source>
        <dbReference type="ARBA" id="ARBA00001954"/>
    </source>
</evidence>
<evidence type="ECO:0000313" key="10">
    <source>
        <dbReference type="EMBL" id="ALU11721.1"/>
    </source>
</evidence>
<proteinExistence type="inferred from homology"/>
<dbReference type="GO" id="GO:0070006">
    <property type="term" value="F:metalloaminopeptidase activity"/>
    <property type="evidence" value="ECO:0007669"/>
    <property type="project" value="InterPro"/>
</dbReference>
<gene>
    <name evidence="10" type="ORF">EYM_04090</name>
</gene>
<dbReference type="EMBL" id="CP006867">
    <property type="protein sequence ID" value="ALU11721.1"/>
    <property type="molecule type" value="Genomic_DNA"/>
</dbReference>
<evidence type="ECO:0000259" key="9">
    <source>
        <dbReference type="Pfam" id="PF00557"/>
    </source>
</evidence>
<dbReference type="GO" id="GO:0046872">
    <property type="term" value="F:metal ion binding"/>
    <property type="evidence" value="ECO:0007669"/>
    <property type="project" value="UniProtKB-KW"/>
</dbReference>
<dbReference type="PRINTS" id="PR00599">
    <property type="entry name" value="MAPEPTIDASE"/>
</dbReference>
<dbReference type="Gene3D" id="3.90.230.10">
    <property type="entry name" value="Creatinase/methionine aminopeptidase superfamily"/>
    <property type="match status" value="1"/>
</dbReference>
<dbReference type="PANTHER" id="PTHR45777:SF2">
    <property type="entry name" value="METHIONINE AMINOPEPTIDASE 2"/>
    <property type="match status" value="1"/>
</dbReference>
<name>A0A0U3F7W1_9CREN</name>
<keyword evidence="7" id="KW-0378">Hydrolase</keyword>
<dbReference type="KEGG" id="iis:EYM_04090"/>
<keyword evidence="6 8" id="KW-0479">Metal-binding</keyword>
<comment type="catalytic activity">
    <reaction evidence="1 8">
        <text>Release of N-terminal amino acids, preferentially methionine, from peptides and arylamides.</text>
        <dbReference type="EC" id="3.4.11.18"/>
    </reaction>
</comment>
<reference evidence="10 11" key="1">
    <citation type="submission" date="2013-11" db="EMBL/GenBank/DDBJ databases">
        <title>Comparative genomics of Ignicoccus.</title>
        <authorList>
            <person name="Podar M."/>
        </authorList>
    </citation>
    <scope>NUCLEOTIDE SEQUENCE [LARGE SCALE GENOMIC DNA]</scope>
    <source>
        <strain evidence="10 11">DSM 13165</strain>
    </source>
</reference>
<evidence type="ECO:0000256" key="5">
    <source>
        <dbReference type="ARBA" id="ARBA00022670"/>
    </source>
</evidence>
<dbReference type="GO" id="GO:0004239">
    <property type="term" value="F:initiator methionyl aminopeptidase activity"/>
    <property type="evidence" value="ECO:0007669"/>
    <property type="project" value="UniProtKB-EC"/>
</dbReference>
<dbReference type="InterPro" id="IPR036390">
    <property type="entry name" value="WH_DNA-bd_sf"/>
</dbReference>
<dbReference type="Proteomes" id="UP000060778">
    <property type="component" value="Chromosome"/>
</dbReference>
<protein>
    <recommendedName>
        <fullName evidence="8">Methionine aminopeptidase</fullName>
        <ecNumber evidence="8">3.4.11.18</ecNumber>
    </recommendedName>
</protein>
<accession>A0A0U3F7W1</accession>
<dbReference type="GO" id="GO:0006508">
    <property type="term" value="P:proteolysis"/>
    <property type="evidence" value="ECO:0007669"/>
    <property type="project" value="UniProtKB-KW"/>
</dbReference>
<keyword evidence="4 8" id="KW-0031">Aminopeptidase</keyword>
<comment type="function">
    <text evidence="8">Removes the N-terminal methionine from nascent proteins. The N-terminal methionine is often cleaved when the second residue in the primary sequence is small and uncharged (Met-Ala-, Cys, Gly, Pro, Ser, Thr, or Val).</text>
</comment>
<dbReference type="InterPro" id="IPR000994">
    <property type="entry name" value="Pept_M24"/>
</dbReference>
<dbReference type="SUPFAM" id="SSF55920">
    <property type="entry name" value="Creatinase/aminopeptidase"/>
    <property type="match status" value="1"/>
</dbReference>
<dbReference type="GO" id="GO:0005737">
    <property type="term" value="C:cytoplasm"/>
    <property type="evidence" value="ECO:0007669"/>
    <property type="project" value="TreeGrafter"/>
</dbReference>
<dbReference type="InterPro" id="IPR001714">
    <property type="entry name" value="Pept_M24_MAP"/>
</dbReference>
<keyword evidence="5 8" id="KW-0645">Protease</keyword>
<comment type="cofactor">
    <cofactor evidence="2">
        <name>Mn(2+)</name>
        <dbReference type="ChEBI" id="CHEBI:29035"/>
    </cofactor>
</comment>
<comment type="cofactor">
    <cofactor evidence="8">
        <name>Co(2+)</name>
        <dbReference type="ChEBI" id="CHEBI:48828"/>
    </cofactor>
    <cofactor evidence="8">
        <name>Zn(2+)</name>
        <dbReference type="ChEBI" id="CHEBI:29105"/>
    </cofactor>
    <cofactor evidence="8">
        <name>Mn(2+)</name>
        <dbReference type="ChEBI" id="CHEBI:29035"/>
    </cofactor>
    <cofactor evidence="8">
        <name>Fe(2+)</name>
        <dbReference type="ChEBI" id="CHEBI:29033"/>
    </cofactor>
    <text evidence="8">Binds 2 divalent metal cations per subunit. Has a high-affinity and a low affinity metal-binding site. The true nature of the physiological cofactor is under debate. The enzyme is active with cobalt, zinc, manganese or divalent iron ions.</text>
</comment>
<feature type="domain" description="Peptidase M24" evidence="9">
    <location>
        <begin position="14"/>
        <end position="302"/>
    </location>
</feature>
<dbReference type="PANTHER" id="PTHR45777">
    <property type="entry name" value="METHIONINE AMINOPEPTIDASE 2"/>
    <property type="match status" value="1"/>
</dbReference>
<dbReference type="NCBIfam" id="TIGR00501">
    <property type="entry name" value="met_pdase_II"/>
    <property type="match status" value="1"/>
</dbReference>
<dbReference type="STRING" id="940295.EYM_04090"/>
<dbReference type="InterPro" id="IPR036005">
    <property type="entry name" value="Creatinase/aminopeptidase-like"/>
</dbReference>
<dbReference type="EC" id="3.4.11.18" evidence="8"/>
<evidence type="ECO:0000313" key="11">
    <source>
        <dbReference type="Proteomes" id="UP000060778"/>
    </source>
</evidence>
<keyword evidence="11" id="KW-1185">Reference proteome</keyword>